<name>A0A919TWL5_9ACTN</name>
<dbReference type="AlphaFoldDB" id="A0A919TWL5"/>
<accession>A0A919TWL5</accession>
<sequence length="201" mass="22446">MTGESMPDPFSGHPDWALDPPRPVVPTPATMVGQLRGRRAIIGMPGLGWRSDMRTDEKVVQGSRTYVPVMPESEWYRAEAEQTEVFAPLVPVERVWIEELGVTGASAPASDLMSRLVSLDEPPRRIPVAALDAGALTGRRFIRLLEDGGEQRDLRAVTELHTNNEGEVCARVSRELDWYRWGWSGHAPKTLEVSVHLLWVE</sequence>
<evidence type="ECO:0000256" key="1">
    <source>
        <dbReference type="SAM" id="MobiDB-lite"/>
    </source>
</evidence>
<feature type="region of interest" description="Disordered" evidence="1">
    <location>
        <begin position="1"/>
        <end position="22"/>
    </location>
</feature>
<reference evidence="2" key="1">
    <citation type="submission" date="2021-01" db="EMBL/GenBank/DDBJ databases">
        <title>Whole genome shotgun sequence of Actinoplanes tereljensis NBRC 105297.</title>
        <authorList>
            <person name="Komaki H."/>
            <person name="Tamura T."/>
        </authorList>
    </citation>
    <scope>NUCLEOTIDE SEQUENCE</scope>
    <source>
        <strain evidence="2">NBRC 105297</strain>
    </source>
</reference>
<keyword evidence="3" id="KW-1185">Reference proteome</keyword>
<dbReference type="RefSeq" id="WP_203813055.1">
    <property type="nucleotide sequence ID" value="NZ_BOMY01000050.1"/>
</dbReference>
<proteinExistence type="predicted"/>
<dbReference type="EMBL" id="BOMY01000050">
    <property type="protein sequence ID" value="GIF25266.1"/>
    <property type="molecule type" value="Genomic_DNA"/>
</dbReference>
<evidence type="ECO:0000313" key="2">
    <source>
        <dbReference type="EMBL" id="GIF25266.1"/>
    </source>
</evidence>
<comment type="caution">
    <text evidence="2">The sequence shown here is derived from an EMBL/GenBank/DDBJ whole genome shotgun (WGS) entry which is preliminary data.</text>
</comment>
<gene>
    <name evidence="2" type="ORF">Ate02nite_79960</name>
</gene>
<organism evidence="2 3">
    <name type="scientific">Paractinoplanes tereljensis</name>
    <dbReference type="NCBI Taxonomy" id="571912"/>
    <lineage>
        <taxon>Bacteria</taxon>
        <taxon>Bacillati</taxon>
        <taxon>Actinomycetota</taxon>
        <taxon>Actinomycetes</taxon>
        <taxon>Micromonosporales</taxon>
        <taxon>Micromonosporaceae</taxon>
        <taxon>Paractinoplanes</taxon>
    </lineage>
</organism>
<protein>
    <submittedName>
        <fullName evidence="2">Uncharacterized protein</fullName>
    </submittedName>
</protein>
<dbReference type="Proteomes" id="UP000623608">
    <property type="component" value="Unassembled WGS sequence"/>
</dbReference>
<evidence type="ECO:0000313" key="3">
    <source>
        <dbReference type="Proteomes" id="UP000623608"/>
    </source>
</evidence>